<dbReference type="PANTHER" id="PTHR37299:SF1">
    <property type="entry name" value="STAGE 0 SPORULATION PROTEIN A HOMOLOG"/>
    <property type="match status" value="1"/>
</dbReference>
<dbReference type="Proteomes" id="UP000196151">
    <property type="component" value="Chromosome"/>
</dbReference>
<dbReference type="AlphaFoldDB" id="A0A200J0Q9"/>
<dbReference type="Pfam" id="PF00072">
    <property type="entry name" value="Response_reg"/>
    <property type="match status" value="1"/>
</dbReference>
<evidence type="ECO:0000256" key="1">
    <source>
        <dbReference type="PROSITE-ProRule" id="PRU00169"/>
    </source>
</evidence>
<dbReference type="Gene3D" id="3.40.50.2300">
    <property type="match status" value="1"/>
</dbReference>
<dbReference type="PROSITE" id="PS50110">
    <property type="entry name" value="RESPONSE_REGULATORY"/>
    <property type="match status" value="1"/>
</dbReference>
<name>A0A200J0Q9_9ENTE</name>
<dbReference type="SMART" id="SM00448">
    <property type="entry name" value="REC"/>
    <property type="match status" value="1"/>
</dbReference>
<keyword evidence="6" id="KW-1185">Reference proteome</keyword>
<evidence type="ECO:0000313" key="4">
    <source>
        <dbReference type="EMBL" id="OUZ30207.1"/>
    </source>
</evidence>
<evidence type="ECO:0008006" key="7">
    <source>
        <dbReference type="Google" id="ProtNLM"/>
    </source>
</evidence>
<reference evidence="5" key="3">
    <citation type="submission" date="2024-03" db="EMBL/GenBank/DDBJ databases">
        <title>The Genome Sequence of Enterococcus sp. DIV0238c.</title>
        <authorList>
            <consortium name="The Broad Institute Genomics Platform"/>
            <consortium name="The Broad Institute Microbial Omics Core"/>
            <consortium name="The Broad Institute Genomic Center for Infectious Diseases"/>
            <person name="Earl A."/>
            <person name="Manson A."/>
            <person name="Gilmore M."/>
            <person name="Schwartman J."/>
            <person name="Shea T."/>
            <person name="Abouelleil A."/>
            <person name="Cao P."/>
            <person name="Chapman S."/>
            <person name="Cusick C."/>
            <person name="Young S."/>
            <person name="Neafsey D."/>
            <person name="Nusbaum C."/>
            <person name="Birren B."/>
        </authorList>
    </citation>
    <scope>NUCLEOTIDE SEQUENCE</scope>
    <source>
        <strain evidence="5">9D6_DIV0238</strain>
    </source>
</reference>
<reference evidence="5" key="2">
    <citation type="submission" date="2017-05" db="EMBL/GenBank/DDBJ databases">
        <authorList>
            <consortium name="The Broad Institute Genomics Platform"/>
            <consortium name="The Broad Institute Genomic Center for Infectious Diseases"/>
            <person name="Earl A."/>
            <person name="Manson A."/>
            <person name="Schwartman J."/>
            <person name="Gilmore M."/>
            <person name="Abouelleil A."/>
            <person name="Cao P."/>
            <person name="Chapman S."/>
            <person name="Cusick C."/>
            <person name="Shea T."/>
            <person name="Young S."/>
            <person name="Neafsey D."/>
            <person name="Nusbaum C."/>
            <person name="Birren B."/>
        </authorList>
    </citation>
    <scope>NUCLEOTIDE SEQUENCE</scope>
    <source>
        <strain evidence="5">9D6_DIV0238</strain>
    </source>
</reference>
<dbReference type="InterPro" id="IPR001789">
    <property type="entry name" value="Sig_transdc_resp-reg_receiver"/>
</dbReference>
<feature type="domain" description="HTH LytTR-type" evidence="3">
    <location>
        <begin position="129"/>
        <end position="237"/>
    </location>
</feature>
<dbReference type="GO" id="GO:0000156">
    <property type="term" value="F:phosphorelay response regulator activity"/>
    <property type="evidence" value="ECO:0007669"/>
    <property type="project" value="InterPro"/>
</dbReference>
<dbReference type="RefSeq" id="WP_087641599.1">
    <property type="nucleotide sequence ID" value="NZ_CP147246.1"/>
</dbReference>
<reference evidence="4" key="1">
    <citation type="submission" date="2017-05" db="EMBL/GenBank/DDBJ databases">
        <title>The Genome Sequence of Enterococcus sp. 9D6_DIV0238.</title>
        <authorList>
            <consortium name="The Broad Institute Genomics Platform"/>
            <consortium name="The Broad Institute Genomic Center for Infectious Diseases"/>
            <person name="Earl A."/>
            <person name="Manson A."/>
            <person name="Schwartman J."/>
            <person name="Gilmore M."/>
            <person name="Abouelleil A."/>
            <person name="Cao P."/>
            <person name="Chapman S."/>
            <person name="Cusick C."/>
            <person name="Shea T."/>
            <person name="Young S."/>
            <person name="Neafsey D."/>
            <person name="Nusbaum C."/>
            <person name="Birren B."/>
        </authorList>
    </citation>
    <scope>NUCLEOTIDE SEQUENCE [LARGE SCALE GENOMIC DNA]</scope>
    <source>
        <strain evidence="4">9D6_DIV0238</strain>
    </source>
</reference>
<dbReference type="OrthoDB" id="3190595at2"/>
<dbReference type="InterPro" id="IPR007492">
    <property type="entry name" value="LytTR_DNA-bd_dom"/>
</dbReference>
<comment type="caution">
    <text evidence="1">Lacks conserved residue(s) required for the propagation of feature annotation.</text>
</comment>
<evidence type="ECO:0000259" key="3">
    <source>
        <dbReference type="PROSITE" id="PS50930"/>
    </source>
</evidence>
<dbReference type="InterPro" id="IPR046947">
    <property type="entry name" value="LytR-like"/>
</dbReference>
<evidence type="ECO:0000313" key="5">
    <source>
        <dbReference type="EMBL" id="WYJ94297.1"/>
    </source>
</evidence>
<dbReference type="GO" id="GO:0003677">
    <property type="term" value="F:DNA binding"/>
    <property type="evidence" value="ECO:0007669"/>
    <property type="project" value="InterPro"/>
</dbReference>
<evidence type="ECO:0000259" key="2">
    <source>
        <dbReference type="PROSITE" id="PS50110"/>
    </source>
</evidence>
<dbReference type="PROSITE" id="PS50930">
    <property type="entry name" value="HTH_LYTTR"/>
    <property type="match status" value="1"/>
</dbReference>
<dbReference type="SMART" id="SM00850">
    <property type="entry name" value="LytTR"/>
    <property type="match status" value="1"/>
</dbReference>
<evidence type="ECO:0000313" key="6">
    <source>
        <dbReference type="Proteomes" id="UP000196151"/>
    </source>
</evidence>
<protein>
    <recommendedName>
        <fullName evidence="7">Response regulatory domain-containing protein</fullName>
    </recommendedName>
</protein>
<dbReference type="EMBL" id="CP147246">
    <property type="protein sequence ID" value="WYJ94297.1"/>
    <property type="molecule type" value="Genomic_DNA"/>
</dbReference>
<gene>
    <name evidence="5" type="ORF">A5889_001810</name>
    <name evidence="4" type="ORF">A5889_002495</name>
</gene>
<accession>A0A200J0Q9</accession>
<feature type="domain" description="Response regulatory" evidence="2">
    <location>
        <begin position="2"/>
        <end position="119"/>
    </location>
</feature>
<sequence length="242" mass="28368">MKIALCDDDPIEIGKVETYLNQNRLLNYEFDFFSSGTKLLKHLESMDVKYSIYFITIEMAEMSGIELAQQIRQLDLHALIIFISNDTIHMPEVFKVQTFDYLLKPICKEQLAITMDRAKDYLNKQNTYFDFSFGRKTIFLTLNEIIYISKSGRIAYIHTADKVYKTYLTMSEISEKLNADTFVRTHGSYVINLNYIVEIVKNEAFIKHYKDGVLQNTKLSVPISRKFKDELKIKYSHFSRTP</sequence>
<dbReference type="PANTHER" id="PTHR37299">
    <property type="entry name" value="TRANSCRIPTIONAL REGULATOR-RELATED"/>
    <property type="match status" value="1"/>
</dbReference>
<dbReference type="InterPro" id="IPR011006">
    <property type="entry name" value="CheY-like_superfamily"/>
</dbReference>
<dbReference type="Gene3D" id="2.40.50.1020">
    <property type="entry name" value="LytTr DNA-binding domain"/>
    <property type="match status" value="1"/>
</dbReference>
<proteinExistence type="predicted"/>
<organism evidence="4">
    <name type="scientific">Candidatus Enterococcus dunnyi</name>
    <dbReference type="NCBI Taxonomy" id="1834192"/>
    <lineage>
        <taxon>Bacteria</taxon>
        <taxon>Bacillati</taxon>
        <taxon>Bacillota</taxon>
        <taxon>Bacilli</taxon>
        <taxon>Lactobacillales</taxon>
        <taxon>Enterococcaceae</taxon>
        <taxon>Enterococcus</taxon>
    </lineage>
</organism>
<dbReference type="Pfam" id="PF04397">
    <property type="entry name" value="LytTR"/>
    <property type="match status" value="1"/>
</dbReference>
<dbReference type="EMBL" id="NIBQ01000003">
    <property type="protein sequence ID" value="OUZ30207.1"/>
    <property type="molecule type" value="Genomic_DNA"/>
</dbReference>
<dbReference type="SUPFAM" id="SSF52172">
    <property type="entry name" value="CheY-like"/>
    <property type="match status" value="1"/>
</dbReference>